<dbReference type="Proteomes" id="UP000265520">
    <property type="component" value="Unassembled WGS sequence"/>
</dbReference>
<feature type="domain" description="Reverse transcriptase/retrotransposon-derived protein RNase H-like" evidence="1">
    <location>
        <begin position="105"/>
        <end position="198"/>
    </location>
</feature>
<evidence type="ECO:0000313" key="2">
    <source>
        <dbReference type="EMBL" id="MCI16915.1"/>
    </source>
</evidence>
<name>A0A392Q113_9FABA</name>
<evidence type="ECO:0000259" key="1">
    <source>
        <dbReference type="Pfam" id="PF17919"/>
    </source>
</evidence>
<accession>A0A392Q113</accession>
<protein>
    <submittedName>
        <fullName evidence="2">Ty3/gypsy retrotransposon protein</fullName>
    </submittedName>
</protein>
<evidence type="ECO:0000313" key="3">
    <source>
        <dbReference type="Proteomes" id="UP000265520"/>
    </source>
</evidence>
<proteinExistence type="predicted"/>
<dbReference type="InterPro" id="IPR051320">
    <property type="entry name" value="Viral_Replic_Matur_Polypro"/>
</dbReference>
<dbReference type="Pfam" id="PF17919">
    <property type="entry name" value="RT_RNaseH_2"/>
    <property type="match status" value="1"/>
</dbReference>
<dbReference type="FunFam" id="3.30.70.270:FF:000115">
    <property type="entry name" value="Polyprotein of retroviral origin, putative"/>
    <property type="match status" value="1"/>
</dbReference>
<reference evidence="2 3" key="1">
    <citation type="journal article" date="2018" name="Front. Plant Sci.">
        <title>Red Clover (Trifolium pratense) and Zigzag Clover (T. medium) - A Picture of Genomic Similarities and Differences.</title>
        <authorList>
            <person name="Dluhosova J."/>
            <person name="Istvanek J."/>
            <person name="Nedelnik J."/>
            <person name="Repkova J."/>
        </authorList>
    </citation>
    <scope>NUCLEOTIDE SEQUENCE [LARGE SCALE GENOMIC DNA]</scope>
    <source>
        <strain evidence="3">cv. 10/8</strain>
        <tissue evidence="2">Leaf</tissue>
    </source>
</reference>
<dbReference type="InterPro" id="IPR043502">
    <property type="entry name" value="DNA/RNA_pol_sf"/>
</dbReference>
<dbReference type="InterPro" id="IPR043128">
    <property type="entry name" value="Rev_trsase/Diguanyl_cyclase"/>
</dbReference>
<comment type="caution">
    <text evidence="2">The sequence shown here is derived from an EMBL/GenBank/DDBJ whole genome shotgun (WGS) entry which is preliminary data.</text>
</comment>
<feature type="non-terminal residue" evidence="2">
    <location>
        <position position="1"/>
    </location>
</feature>
<dbReference type="FunFam" id="3.10.20.370:FF:000001">
    <property type="entry name" value="Retrovirus-related Pol polyprotein from transposon 17.6-like protein"/>
    <property type="match status" value="1"/>
</dbReference>
<organism evidence="2 3">
    <name type="scientific">Trifolium medium</name>
    <dbReference type="NCBI Taxonomy" id="97028"/>
    <lineage>
        <taxon>Eukaryota</taxon>
        <taxon>Viridiplantae</taxon>
        <taxon>Streptophyta</taxon>
        <taxon>Embryophyta</taxon>
        <taxon>Tracheophyta</taxon>
        <taxon>Spermatophyta</taxon>
        <taxon>Magnoliopsida</taxon>
        <taxon>eudicotyledons</taxon>
        <taxon>Gunneridae</taxon>
        <taxon>Pentapetalae</taxon>
        <taxon>rosids</taxon>
        <taxon>fabids</taxon>
        <taxon>Fabales</taxon>
        <taxon>Fabaceae</taxon>
        <taxon>Papilionoideae</taxon>
        <taxon>50 kb inversion clade</taxon>
        <taxon>NPAAA clade</taxon>
        <taxon>Hologalegina</taxon>
        <taxon>IRL clade</taxon>
        <taxon>Trifolieae</taxon>
        <taxon>Trifolium</taxon>
    </lineage>
</organism>
<dbReference type="AlphaFoldDB" id="A0A392Q113"/>
<dbReference type="PANTHER" id="PTHR33064">
    <property type="entry name" value="POL PROTEIN"/>
    <property type="match status" value="1"/>
</dbReference>
<dbReference type="SUPFAM" id="SSF56672">
    <property type="entry name" value="DNA/RNA polymerases"/>
    <property type="match status" value="1"/>
</dbReference>
<keyword evidence="3" id="KW-1185">Reference proteome</keyword>
<feature type="non-terminal residue" evidence="2">
    <location>
        <position position="227"/>
    </location>
</feature>
<dbReference type="Gene3D" id="3.30.70.270">
    <property type="match status" value="2"/>
</dbReference>
<dbReference type="CDD" id="cd09274">
    <property type="entry name" value="RNase_HI_RT_Ty3"/>
    <property type="match status" value="1"/>
</dbReference>
<dbReference type="PANTHER" id="PTHR33064:SF37">
    <property type="entry name" value="RIBONUCLEASE H"/>
    <property type="match status" value="1"/>
</dbReference>
<dbReference type="EMBL" id="LXQA010102991">
    <property type="protein sequence ID" value="MCI16915.1"/>
    <property type="molecule type" value="Genomic_DNA"/>
</dbReference>
<dbReference type="InterPro" id="IPR041577">
    <property type="entry name" value="RT_RNaseH_2"/>
</dbReference>
<sequence length="227" mass="25996">QSLEDHHIHLQLIFQTIRENQLFLNKSKCHFALPKVEYLGHFITQEGVSSDPIKIQAVNSWQLPQSLKQLRGFLGLVGYYRRFVKDFGKLAKPLTDLLRKDNFVWTEEATHAFNTLKHALVTAPVLALPDFSKQFVVETDASGKGIGAVLMQDQHLIAYISKSLGPKQQAMSVYERELLAIIYAVQKWGSYLSHALFIIKTDQKSIKYMLDQKLNTPFQQVWVAKLL</sequence>